<dbReference type="EMBL" id="AP017895">
    <property type="protein sequence ID" value="BAV86640.1"/>
    <property type="molecule type" value="Genomic_DNA"/>
</dbReference>
<dbReference type="KEGG" id="raj:RA11412_0341"/>
<accession>A0A2Z5QW82</accession>
<dbReference type="Gene3D" id="1.10.8.1050">
    <property type="entry name" value="Antitoxin VbhA-like"/>
    <property type="match status" value="1"/>
</dbReference>
<dbReference type="InterPro" id="IPR033788">
    <property type="entry name" value="VbhA-like"/>
</dbReference>
<dbReference type="CDD" id="cd11586">
    <property type="entry name" value="VbhA_like"/>
    <property type="match status" value="1"/>
</dbReference>
<keyword evidence="2" id="KW-1185">Reference proteome</keyword>
<dbReference type="Proteomes" id="UP000250241">
    <property type="component" value="Chromosome"/>
</dbReference>
<sequence length="67" mass="7389">MTEKKPTQQQPTEKEVQESIAFAVAAANLAGCTPPTTEELERLERVARGEITTDEAIAEIRHRIQGV</sequence>
<evidence type="ECO:0000313" key="1">
    <source>
        <dbReference type="EMBL" id="BAV86640.1"/>
    </source>
</evidence>
<evidence type="ECO:0008006" key="3">
    <source>
        <dbReference type="Google" id="ProtNLM"/>
    </source>
</evidence>
<dbReference type="InterPro" id="IPR043038">
    <property type="entry name" value="VbhA_sf"/>
</dbReference>
<dbReference type="GeneID" id="93861956"/>
<name>A0A2Z5QW82_9MICC</name>
<dbReference type="AlphaFoldDB" id="A0A2Z5QW82"/>
<organism evidence="1 2">
    <name type="scientific">Rothia aeria</name>
    <dbReference type="NCBI Taxonomy" id="172042"/>
    <lineage>
        <taxon>Bacteria</taxon>
        <taxon>Bacillati</taxon>
        <taxon>Actinomycetota</taxon>
        <taxon>Actinomycetes</taxon>
        <taxon>Micrococcales</taxon>
        <taxon>Micrococcaceae</taxon>
        <taxon>Rothia</taxon>
    </lineage>
</organism>
<dbReference type="RefSeq" id="WP_128087200.1">
    <property type="nucleotide sequence ID" value="NZ_CBDEQU010000075.1"/>
</dbReference>
<reference evidence="1 2" key="1">
    <citation type="submission" date="2016-10" db="EMBL/GenBank/DDBJ databases">
        <title>Genome sequence of Rothia aeria strain JCM11412.</title>
        <authorList>
            <person name="Nambu T."/>
        </authorList>
    </citation>
    <scope>NUCLEOTIDE SEQUENCE [LARGE SCALE GENOMIC DNA]</scope>
    <source>
        <strain evidence="1 2">JCM 11412</strain>
    </source>
</reference>
<gene>
    <name evidence="1" type="ORF">RA11412_0341</name>
</gene>
<proteinExistence type="predicted"/>
<evidence type="ECO:0000313" key="2">
    <source>
        <dbReference type="Proteomes" id="UP000250241"/>
    </source>
</evidence>
<protein>
    <recommendedName>
        <fullName evidence="3">Antitoxin VbhA domain-containing protein</fullName>
    </recommendedName>
</protein>